<sequence>MIKTGVFLLCFAAVVQASVPIVLWHGMGDSCCFFGSLGRIINVLKDKIPGAEVFSLKFGDTVLQDIESSYFLNANRQVELACETLRSNSKLQDGYNAIGFSQGAQFLRAVAERCPTPPMKTLISIGGQHQGVYGLPKCAQPNPRWCDIVRKMLNHGAYIGWVQNGLVQAQYWHDPLNEKDYKTYSIFLADINNEKASKNESYIENFKKLEKLVLVRFEKDSMVNPRESSWFGFYAPGQSRIILPYNETDLYKNNLIGLKDLVEENKVTFLSVDDDHLHFTIDWFTEEIIKKFLIS</sequence>
<keyword evidence="4 10" id="KW-0732">Signal</keyword>
<comment type="similarity">
    <text evidence="1">Belongs to the palmitoyl-protein thioesterase family.</text>
</comment>
<dbReference type="EMBL" id="JARGDH010000004">
    <property type="protein sequence ID" value="KAL0270574.1"/>
    <property type="molecule type" value="Genomic_DNA"/>
</dbReference>
<evidence type="ECO:0000256" key="3">
    <source>
        <dbReference type="ARBA" id="ARBA00014212"/>
    </source>
</evidence>
<evidence type="ECO:0000256" key="10">
    <source>
        <dbReference type="SAM" id="SignalP"/>
    </source>
</evidence>
<dbReference type="Pfam" id="PF02089">
    <property type="entry name" value="Palm_thioest"/>
    <property type="match status" value="1"/>
</dbReference>
<dbReference type="PANTHER" id="PTHR11247">
    <property type="entry name" value="PALMITOYL-PROTEIN THIOESTERASE/DOLICHYLDIPHOSPHATASE 1"/>
    <property type="match status" value="1"/>
</dbReference>
<reference evidence="11" key="1">
    <citation type="journal article" date="2024" name="Gigascience">
        <title>Chromosome-level genome of the poultry shaft louse Menopon gallinae provides insight into the host-switching and adaptive evolution of parasitic lice.</title>
        <authorList>
            <person name="Xu Y."/>
            <person name="Ma L."/>
            <person name="Liu S."/>
            <person name="Liang Y."/>
            <person name="Liu Q."/>
            <person name="He Z."/>
            <person name="Tian L."/>
            <person name="Duan Y."/>
            <person name="Cai W."/>
            <person name="Li H."/>
            <person name="Song F."/>
        </authorList>
    </citation>
    <scope>NUCLEOTIDE SEQUENCE</scope>
    <source>
        <strain evidence="11">Cailab_2023a</strain>
    </source>
</reference>
<evidence type="ECO:0000256" key="8">
    <source>
        <dbReference type="ARBA" id="ARBA00031934"/>
    </source>
</evidence>
<dbReference type="SUPFAM" id="SSF53474">
    <property type="entry name" value="alpha/beta-Hydrolases"/>
    <property type="match status" value="1"/>
</dbReference>
<dbReference type="FunFam" id="3.40.50.1820:FF:000107">
    <property type="entry name" value="Palmitoyl-protein thioesterase 1"/>
    <property type="match status" value="1"/>
</dbReference>
<dbReference type="GO" id="GO:0005764">
    <property type="term" value="C:lysosome"/>
    <property type="evidence" value="ECO:0007669"/>
    <property type="project" value="TreeGrafter"/>
</dbReference>
<accession>A0AAW2HL03</accession>
<dbReference type="InterPro" id="IPR029058">
    <property type="entry name" value="AB_hydrolase_fold"/>
</dbReference>
<keyword evidence="7" id="KW-0325">Glycoprotein</keyword>
<feature type="signal peptide" evidence="10">
    <location>
        <begin position="1"/>
        <end position="17"/>
    </location>
</feature>
<gene>
    <name evidence="11" type="ORF">PYX00_007940</name>
</gene>
<comment type="caution">
    <text evidence="11">The sequence shown here is derived from an EMBL/GenBank/DDBJ whole genome shotgun (WGS) entry which is preliminary data.</text>
</comment>
<evidence type="ECO:0000256" key="7">
    <source>
        <dbReference type="ARBA" id="ARBA00023180"/>
    </source>
</evidence>
<dbReference type="AlphaFoldDB" id="A0AAW2HL03"/>
<dbReference type="GO" id="GO:0008474">
    <property type="term" value="F:palmitoyl-(protein) hydrolase activity"/>
    <property type="evidence" value="ECO:0007669"/>
    <property type="project" value="UniProtKB-EC"/>
</dbReference>
<dbReference type="PANTHER" id="PTHR11247:SF8">
    <property type="entry name" value="PALMITOYL-PROTEIN THIOESTERASE 1"/>
    <property type="match status" value="1"/>
</dbReference>
<evidence type="ECO:0000256" key="4">
    <source>
        <dbReference type="ARBA" id="ARBA00022729"/>
    </source>
</evidence>
<evidence type="ECO:0000256" key="6">
    <source>
        <dbReference type="ARBA" id="ARBA00023157"/>
    </source>
</evidence>
<evidence type="ECO:0000256" key="2">
    <source>
        <dbReference type="ARBA" id="ARBA00012423"/>
    </source>
</evidence>
<evidence type="ECO:0000256" key="1">
    <source>
        <dbReference type="ARBA" id="ARBA00010758"/>
    </source>
</evidence>
<protein>
    <recommendedName>
        <fullName evidence="3">Palmitoyl-protein thioesterase 1</fullName>
        <ecNumber evidence="2">3.1.2.22</ecNumber>
    </recommendedName>
    <alternativeName>
        <fullName evidence="8">Palmitoyl-protein hydrolase 1</fullName>
    </alternativeName>
</protein>
<evidence type="ECO:0000256" key="5">
    <source>
        <dbReference type="ARBA" id="ARBA00022801"/>
    </source>
</evidence>
<feature type="chain" id="PRO_5043374261" description="Palmitoyl-protein thioesterase 1" evidence="10">
    <location>
        <begin position="18"/>
        <end position="295"/>
    </location>
</feature>
<dbReference type="PRINTS" id="PR00414">
    <property type="entry name" value="PPTHIESTRASE"/>
</dbReference>
<dbReference type="InterPro" id="IPR002472">
    <property type="entry name" value="Palm_thioest"/>
</dbReference>
<keyword evidence="6" id="KW-1015">Disulfide bond</keyword>
<comment type="catalytic activity">
    <reaction evidence="9">
        <text>S-hexadecanoyl-L-cysteinyl-[protein] + H2O = L-cysteinyl-[protein] + hexadecanoate + H(+)</text>
        <dbReference type="Rhea" id="RHEA:19233"/>
        <dbReference type="Rhea" id="RHEA-COMP:10131"/>
        <dbReference type="Rhea" id="RHEA-COMP:11032"/>
        <dbReference type="ChEBI" id="CHEBI:7896"/>
        <dbReference type="ChEBI" id="CHEBI:15377"/>
        <dbReference type="ChEBI" id="CHEBI:15378"/>
        <dbReference type="ChEBI" id="CHEBI:29950"/>
        <dbReference type="ChEBI" id="CHEBI:74151"/>
        <dbReference type="EC" id="3.1.2.22"/>
    </reaction>
    <physiologicalReaction direction="left-to-right" evidence="9">
        <dbReference type="Rhea" id="RHEA:19234"/>
    </physiologicalReaction>
</comment>
<organism evidence="11">
    <name type="scientific">Menopon gallinae</name>
    <name type="common">poultry shaft louse</name>
    <dbReference type="NCBI Taxonomy" id="328185"/>
    <lineage>
        <taxon>Eukaryota</taxon>
        <taxon>Metazoa</taxon>
        <taxon>Ecdysozoa</taxon>
        <taxon>Arthropoda</taxon>
        <taxon>Hexapoda</taxon>
        <taxon>Insecta</taxon>
        <taxon>Pterygota</taxon>
        <taxon>Neoptera</taxon>
        <taxon>Paraneoptera</taxon>
        <taxon>Psocodea</taxon>
        <taxon>Troctomorpha</taxon>
        <taxon>Phthiraptera</taxon>
        <taxon>Amblycera</taxon>
        <taxon>Menoponidae</taxon>
        <taxon>Menopon</taxon>
    </lineage>
</organism>
<evidence type="ECO:0000256" key="9">
    <source>
        <dbReference type="ARBA" id="ARBA00047409"/>
    </source>
</evidence>
<keyword evidence="5" id="KW-0378">Hydrolase</keyword>
<dbReference type="GO" id="GO:0006898">
    <property type="term" value="P:receptor-mediated endocytosis"/>
    <property type="evidence" value="ECO:0007669"/>
    <property type="project" value="TreeGrafter"/>
</dbReference>
<dbReference type="EC" id="3.1.2.22" evidence="2"/>
<name>A0AAW2HL03_9NEOP</name>
<proteinExistence type="inferred from homology"/>
<evidence type="ECO:0000313" key="11">
    <source>
        <dbReference type="EMBL" id="KAL0270574.1"/>
    </source>
</evidence>
<dbReference type="Gene3D" id="3.40.50.1820">
    <property type="entry name" value="alpha/beta hydrolase"/>
    <property type="match status" value="1"/>
</dbReference>